<dbReference type="Pfam" id="PF00023">
    <property type="entry name" value="Ank"/>
    <property type="match status" value="1"/>
</dbReference>
<reference evidence="2" key="1">
    <citation type="submission" date="2023-05" db="EMBL/GenBank/DDBJ databases">
        <authorList>
            <person name="Huff M."/>
        </authorList>
    </citation>
    <scope>NUCLEOTIDE SEQUENCE</scope>
</reference>
<dbReference type="AlphaFoldDB" id="A0AAD2DIN9"/>
<feature type="transmembrane region" description="Helical" evidence="1">
    <location>
        <begin position="349"/>
        <end position="367"/>
    </location>
</feature>
<dbReference type="SMART" id="SM00248">
    <property type="entry name" value="ANK"/>
    <property type="match status" value="5"/>
</dbReference>
<dbReference type="PANTHER" id="PTHR24128">
    <property type="entry name" value="HOMEOBOX PROTEIN WARIAI"/>
    <property type="match status" value="1"/>
</dbReference>
<keyword evidence="1" id="KW-1133">Transmembrane helix</keyword>
<dbReference type="SUPFAM" id="SSF48403">
    <property type="entry name" value="Ankyrin repeat"/>
    <property type="match status" value="1"/>
</dbReference>
<feature type="transmembrane region" description="Helical" evidence="1">
    <location>
        <begin position="373"/>
        <end position="394"/>
    </location>
</feature>
<dbReference type="Proteomes" id="UP000834106">
    <property type="component" value="Chromosome 2"/>
</dbReference>
<evidence type="ECO:0000313" key="2">
    <source>
        <dbReference type="EMBL" id="CAI9755469.1"/>
    </source>
</evidence>
<protein>
    <recommendedName>
        <fullName evidence="4">PGG domain-containing protein</fullName>
    </recommendedName>
</protein>
<evidence type="ECO:0000313" key="3">
    <source>
        <dbReference type="Proteomes" id="UP000834106"/>
    </source>
</evidence>
<dbReference type="Gene3D" id="1.25.40.20">
    <property type="entry name" value="Ankyrin repeat-containing domain"/>
    <property type="match status" value="1"/>
</dbReference>
<dbReference type="PANTHER" id="PTHR24128:SF24">
    <property type="entry name" value="ANKYRIN REPEAT PROTEIN"/>
    <property type="match status" value="1"/>
</dbReference>
<keyword evidence="1" id="KW-0472">Membrane</keyword>
<dbReference type="EMBL" id="OU503037">
    <property type="protein sequence ID" value="CAI9755469.1"/>
    <property type="molecule type" value="Genomic_DNA"/>
</dbReference>
<feature type="transmembrane region" description="Helical" evidence="1">
    <location>
        <begin position="323"/>
        <end position="342"/>
    </location>
</feature>
<keyword evidence="3" id="KW-1185">Reference proteome</keyword>
<evidence type="ECO:0000256" key="1">
    <source>
        <dbReference type="SAM" id="Phobius"/>
    </source>
</evidence>
<sequence>MDAAQDLDIIVLYNSIRENPQYLEVPNEMPFAETPLHIAASEGRTTLALEILRLKPTLGNKLNLDGNTPLDLALRNRHTTTVKRLVRKDPDLIRVPGRGGITPLHYAAETDENIDLLIRFLLLCPSSIMDLTNRDETAVHIAVQNQNLRGFKVLLGWLRRSDNTKVLSFRDEDGNTVLHLAALTNQLQVMKLLVGMVDVNAKNGEDNTALDIVEDLDPQCQNVDAREILRRARAKHGTSPGKDATSTTRMTCEDYLSSGGTLMETLFKVGAYMQFSLSGDMRNSVLVVAVLIATATYEADPTHSSTVINATSSSTIQWNEHPVIAVLNTLAFGMAIGTCVLLTFNPLFLFLYFPLGIFSFSYAATGYDGLSSLGAVIIFIPLIVSIGLPVMMIVPWNIVRRHKWEIENQTSSEYSLDEVKYRVFTSKYASRKLQ</sequence>
<keyword evidence="1" id="KW-0812">Transmembrane</keyword>
<dbReference type="Pfam" id="PF12796">
    <property type="entry name" value="Ank_2"/>
    <property type="match status" value="1"/>
</dbReference>
<gene>
    <name evidence="2" type="ORF">FPE_LOCUS2900</name>
</gene>
<dbReference type="InterPro" id="IPR002110">
    <property type="entry name" value="Ankyrin_rpt"/>
</dbReference>
<name>A0AAD2DIN9_9LAMI</name>
<organism evidence="2 3">
    <name type="scientific">Fraxinus pennsylvanica</name>
    <dbReference type="NCBI Taxonomy" id="56036"/>
    <lineage>
        <taxon>Eukaryota</taxon>
        <taxon>Viridiplantae</taxon>
        <taxon>Streptophyta</taxon>
        <taxon>Embryophyta</taxon>
        <taxon>Tracheophyta</taxon>
        <taxon>Spermatophyta</taxon>
        <taxon>Magnoliopsida</taxon>
        <taxon>eudicotyledons</taxon>
        <taxon>Gunneridae</taxon>
        <taxon>Pentapetalae</taxon>
        <taxon>asterids</taxon>
        <taxon>lamiids</taxon>
        <taxon>Lamiales</taxon>
        <taxon>Oleaceae</taxon>
        <taxon>Oleeae</taxon>
        <taxon>Fraxinus</taxon>
    </lineage>
</organism>
<dbReference type="InterPro" id="IPR036770">
    <property type="entry name" value="Ankyrin_rpt-contain_sf"/>
</dbReference>
<evidence type="ECO:0008006" key="4">
    <source>
        <dbReference type="Google" id="ProtNLM"/>
    </source>
</evidence>
<accession>A0AAD2DIN9</accession>
<proteinExistence type="predicted"/>